<dbReference type="PANTHER" id="PTHR43671:SF13">
    <property type="entry name" value="SERINE_THREONINE-PROTEIN KINASE NEK2"/>
    <property type="match status" value="1"/>
</dbReference>
<dbReference type="SUPFAM" id="SSF52540">
    <property type="entry name" value="P-loop containing nucleoside triphosphate hydrolases"/>
    <property type="match status" value="1"/>
</dbReference>
<name>A0A1L9AYM4_9BACT</name>
<keyword evidence="6 7" id="KW-0067">ATP-binding</keyword>
<keyword evidence="5" id="KW-0418">Kinase</keyword>
<dbReference type="InterPro" id="IPR041664">
    <property type="entry name" value="AAA_16"/>
</dbReference>
<evidence type="ECO:0000256" key="4">
    <source>
        <dbReference type="ARBA" id="ARBA00022741"/>
    </source>
</evidence>
<dbReference type="SUPFAM" id="SSF56112">
    <property type="entry name" value="Protein kinase-like (PK-like)"/>
    <property type="match status" value="1"/>
</dbReference>
<keyword evidence="4 7" id="KW-0547">Nucleotide-binding</keyword>
<dbReference type="Pfam" id="PF13191">
    <property type="entry name" value="AAA_16"/>
    <property type="match status" value="1"/>
</dbReference>
<dbReference type="STRING" id="83449.BON30_39230"/>
<accession>A0A1L9AYM4</accession>
<keyword evidence="3" id="KW-0808">Transferase</keyword>
<dbReference type="SMART" id="SM00220">
    <property type="entry name" value="S_TKc"/>
    <property type="match status" value="1"/>
</dbReference>
<evidence type="ECO:0000259" key="8">
    <source>
        <dbReference type="PROSITE" id="PS50011"/>
    </source>
</evidence>
<evidence type="ECO:0000313" key="9">
    <source>
        <dbReference type="EMBL" id="OJH35108.1"/>
    </source>
</evidence>
<protein>
    <recommendedName>
        <fullName evidence="2">non-specific serine/threonine protein kinase</fullName>
        <ecNumber evidence="2">2.7.11.1</ecNumber>
    </recommendedName>
</protein>
<dbReference type="PROSITE" id="PS50011">
    <property type="entry name" value="PROTEIN_KINASE_DOM"/>
    <property type="match status" value="1"/>
</dbReference>
<evidence type="ECO:0000313" key="10">
    <source>
        <dbReference type="Proteomes" id="UP000182229"/>
    </source>
</evidence>
<reference evidence="9 10" key="2">
    <citation type="submission" date="2016-12" db="EMBL/GenBank/DDBJ databases">
        <title>Draft Genome Sequence of Cystobacter ferrugineus Strain Cbfe23.</title>
        <authorList>
            <person name="Akbar S."/>
            <person name="Dowd S.E."/>
            <person name="Stevens D.C."/>
        </authorList>
    </citation>
    <scope>NUCLEOTIDE SEQUENCE [LARGE SCALE GENOMIC DNA]</scope>
    <source>
        <strain evidence="9 10">Cbfe23</strain>
    </source>
</reference>
<comment type="similarity">
    <text evidence="1">Belongs to the protein kinase superfamily. NEK Ser/Thr protein kinase family. NIMA subfamily.</text>
</comment>
<reference evidence="10" key="1">
    <citation type="submission" date="2016-11" db="EMBL/GenBank/DDBJ databases">
        <authorList>
            <person name="Shukria A."/>
            <person name="Stevens D.C."/>
        </authorList>
    </citation>
    <scope>NUCLEOTIDE SEQUENCE [LARGE SCALE GENOMIC DNA]</scope>
    <source>
        <strain evidence="10">Cbfe23</strain>
    </source>
</reference>
<gene>
    <name evidence="9" type="ORF">BON30_39230</name>
</gene>
<dbReference type="GO" id="GO:0005524">
    <property type="term" value="F:ATP binding"/>
    <property type="evidence" value="ECO:0007669"/>
    <property type="project" value="UniProtKB-UniRule"/>
</dbReference>
<dbReference type="Pfam" id="PF00069">
    <property type="entry name" value="Pkinase"/>
    <property type="match status" value="2"/>
</dbReference>
<evidence type="ECO:0000256" key="6">
    <source>
        <dbReference type="ARBA" id="ARBA00022840"/>
    </source>
</evidence>
<dbReference type="InterPro" id="IPR050660">
    <property type="entry name" value="NEK_Ser/Thr_kinase"/>
</dbReference>
<dbReference type="Proteomes" id="UP000182229">
    <property type="component" value="Unassembled WGS sequence"/>
</dbReference>
<dbReference type="CDD" id="cd14014">
    <property type="entry name" value="STKc_PknB_like"/>
    <property type="match status" value="1"/>
</dbReference>
<dbReference type="InterPro" id="IPR027417">
    <property type="entry name" value="P-loop_NTPase"/>
</dbReference>
<evidence type="ECO:0000256" key="5">
    <source>
        <dbReference type="ARBA" id="ARBA00022777"/>
    </source>
</evidence>
<dbReference type="InterPro" id="IPR000719">
    <property type="entry name" value="Prot_kinase_dom"/>
</dbReference>
<comment type="caution">
    <text evidence="9">The sequence shown here is derived from an EMBL/GenBank/DDBJ whole genome shotgun (WGS) entry which is preliminary data.</text>
</comment>
<proteinExistence type="inferred from homology"/>
<organism evidence="9 10">
    <name type="scientific">Cystobacter ferrugineus</name>
    <dbReference type="NCBI Taxonomy" id="83449"/>
    <lineage>
        <taxon>Bacteria</taxon>
        <taxon>Pseudomonadati</taxon>
        <taxon>Myxococcota</taxon>
        <taxon>Myxococcia</taxon>
        <taxon>Myxococcales</taxon>
        <taxon>Cystobacterineae</taxon>
        <taxon>Archangiaceae</taxon>
        <taxon>Cystobacter</taxon>
    </lineage>
</organism>
<dbReference type="GO" id="GO:0004674">
    <property type="term" value="F:protein serine/threonine kinase activity"/>
    <property type="evidence" value="ECO:0007669"/>
    <property type="project" value="UniProtKB-EC"/>
</dbReference>
<dbReference type="PANTHER" id="PTHR43671">
    <property type="entry name" value="SERINE/THREONINE-PROTEIN KINASE NEK"/>
    <property type="match status" value="1"/>
</dbReference>
<dbReference type="EMBL" id="MPIN01000015">
    <property type="protein sequence ID" value="OJH35108.1"/>
    <property type="molecule type" value="Genomic_DNA"/>
</dbReference>
<feature type="domain" description="Protein kinase" evidence="8">
    <location>
        <begin position="31"/>
        <end position="340"/>
    </location>
</feature>
<dbReference type="InterPro" id="IPR011009">
    <property type="entry name" value="Kinase-like_dom_sf"/>
</dbReference>
<dbReference type="AlphaFoldDB" id="A0A1L9AYM4"/>
<dbReference type="Gene3D" id="3.40.50.300">
    <property type="entry name" value="P-loop containing nucleotide triphosphate hydrolases"/>
    <property type="match status" value="1"/>
</dbReference>
<dbReference type="PROSITE" id="PS00107">
    <property type="entry name" value="PROTEIN_KINASE_ATP"/>
    <property type="match status" value="1"/>
</dbReference>
<evidence type="ECO:0000256" key="2">
    <source>
        <dbReference type="ARBA" id="ARBA00012513"/>
    </source>
</evidence>
<evidence type="ECO:0000256" key="3">
    <source>
        <dbReference type="ARBA" id="ARBA00022679"/>
    </source>
</evidence>
<evidence type="ECO:0000256" key="7">
    <source>
        <dbReference type="PROSITE-ProRule" id="PRU10141"/>
    </source>
</evidence>
<sequence>MTAGIVGEAASSSNVSTPDEIFPPGYRLGRYEILQRVGVGGMGVVYQARDVERGTIVALKTLHRLEPGALLRLKNEFRFMANVNHPNLVSLHELMSVDDRWFFTMEYIDGEDLWVRLQRAVQESSGATSLPPSHTVTSEKNINQDATATMATVPDTSPGSEGALGAGSFAVTPPRPLLPDEEIRRIFRQIALAIDALHSARKLHCDIKPRNVVLARDGRVVLVDFGLSKNRAEPSVSELAGTPSYISPEQIAGLPPSEASDWFSFGVMLYETLTGRKAYSRSRLMAGKALIEPPTLPPSKEVPEDLGALCRALLQRDPSLRPKGHEVLSLLGQATDAPLAAESRDSGLIGREQHLAALWDAYTAVGVGSRTVVVHVHGLSGMGKTALVHRFFAAIGEQRGAIVLGGRCYERESVPYKAFDPLIDALARYLQTLPLAEAQTLAPQHLPELLRIFPVLRHVEAFSRVEPSSTDSGRDQQELRLRAFRGFKELLGRLAQNNRVVLHIDDLQWGDQDSIIALGELIDPPDAPRLLLVCGYRTGEGEAAGLLEAHRARGAVLENPLDVREVVLGPLTEEQSRQLAASLLQVDETDPRVHAIAREAHGSPFFIEELVQYTRSRGAQGADLASVTLEQVVLRRVEQLPEHVRRLLELVAVAGRPVEQGLVSDAAGIQMDPHAPWTLLRSANLVRTRGARVEDLVECYHDRIRESVSNHLAAPVLTGHHLKLATLLEDRGGAEPEHLALHFRGAGVRDKAGRYAAMAGDRAASALAFERAAQLYRDALECLPGEVALVEKRADALVNAGRCAEAAPLYLDVARSAGSEEALELRRRAAEQYLVSGCMREGTEILSPLVTELGLSYPATLQDALQGIIEHSIQLQGGGYRLKEQPDGAGSPLLLRQADVAWSASKGLGSVDILRGGYYSTRSTLLSAQAGDARRTARGLAILGLVTVARATPADVEAGNLMFAEGERLLSALGDEPYLTGLYKVTRGTAEMALGHWRVADGLLMEGDQLLQERCAGIAWELSQARMCDVYSLGQLGLLREAASRGNRWLRIAEETGDLFGGVSLEIHTGDALLAADQPEAAIEQLRGALSKWSSELFTPQNLYGVVDLAKCELYKGDAAAAWKVVDGAWQTALAANAMGWQFTRVQGLYFHAGAALALACQQPSERERMLAIVSQEAQQLQQEGRHYSRASAALLLAGAAMTRGQPEEALRELEAAIAGFTEADMALYVACARWHKGRLLGGDEGRALVAEAEAVMHEQGIRHAGRWVDVFAPGFPMR</sequence>
<dbReference type="EC" id="2.7.11.1" evidence="2"/>
<feature type="binding site" evidence="7">
    <location>
        <position position="60"/>
    </location>
    <ligand>
        <name>ATP</name>
        <dbReference type="ChEBI" id="CHEBI:30616"/>
    </ligand>
</feature>
<dbReference type="Gene3D" id="1.10.510.10">
    <property type="entry name" value="Transferase(Phosphotransferase) domain 1"/>
    <property type="match status" value="2"/>
</dbReference>
<keyword evidence="10" id="KW-1185">Reference proteome</keyword>
<dbReference type="InterPro" id="IPR017441">
    <property type="entry name" value="Protein_kinase_ATP_BS"/>
</dbReference>
<evidence type="ECO:0000256" key="1">
    <source>
        <dbReference type="ARBA" id="ARBA00010886"/>
    </source>
</evidence>